<feature type="signal peptide" evidence="2">
    <location>
        <begin position="1"/>
        <end position="22"/>
    </location>
</feature>
<gene>
    <name evidence="3" type="ORF">S40285_02766</name>
</gene>
<accession>A0A084QAJ8</accession>
<proteinExistence type="predicted"/>
<organism evidence="3 4">
    <name type="scientific">Stachybotrys chlorohalonatus (strain IBT 40285)</name>
    <dbReference type="NCBI Taxonomy" id="1283841"/>
    <lineage>
        <taxon>Eukaryota</taxon>
        <taxon>Fungi</taxon>
        <taxon>Dikarya</taxon>
        <taxon>Ascomycota</taxon>
        <taxon>Pezizomycotina</taxon>
        <taxon>Sordariomycetes</taxon>
        <taxon>Hypocreomycetidae</taxon>
        <taxon>Hypocreales</taxon>
        <taxon>Stachybotryaceae</taxon>
        <taxon>Stachybotrys</taxon>
    </lineage>
</organism>
<reference evidence="3 4" key="1">
    <citation type="journal article" date="2014" name="BMC Genomics">
        <title>Comparative genome sequencing reveals chemotype-specific gene clusters in the toxigenic black mold Stachybotrys.</title>
        <authorList>
            <person name="Semeiks J."/>
            <person name="Borek D."/>
            <person name="Otwinowski Z."/>
            <person name="Grishin N.V."/>
        </authorList>
    </citation>
    <scope>NUCLEOTIDE SEQUENCE [LARGE SCALE GENOMIC DNA]</scope>
    <source>
        <strain evidence="3 4">IBT 40285</strain>
    </source>
</reference>
<dbReference type="EMBL" id="KL660878">
    <property type="protein sequence ID" value="KFA60983.1"/>
    <property type="molecule type" value="Genomic_DNA"/>
</dbReference>
<feature type="region of interest" description="Disordered" evidence="1">
    <location>
        <begin position="163"/>
        <end position="235"/>
    </location>
</feature>
<feature type="chain" id="PRO_5001779090" evidence="2">
    <location>
        <begin position="23"/>
        <end position="414"/>
    </location>
</feature>
<feature type="compositionally biased region" description="Low complexity" evidence="1">
    <location>
        <begin position="173"/>
        <end position="205"/>
    </location>
</feature>
<dbReference type="InParanoid" id="A0A084QAJ8"/>
<evidence type="ECO:0000313" key="4">
    <source>
        <dbReference type="Proteomes" id="UP000028524"/>
    </source>
</evidence>
<feature type="compositionally biased region" description="Pro residues" evidence="1">
    <location>
        <begin position="206"/>
        <end position="218"/>
    </location>
</feature>
<protein>
    <submittedName>
        <fullName evidence="3">Uncharacterized protein</fullName>
    </submittedName>
</protein>
<dbReference type="HOGENOM" id="CLU_043298_0_0_1"/>
<evidence type="ECO:0000256" key="2">
    <source>
        <dbReference type="SAM" id="SignalP"/>
    </source>
</evidence>
<dbReference type="OMA" id="LCDCGIG"/>
<evidence type="ECO:0000256" key="1">
    <source>
        <dbReference type="SAM" id="MobiDB-lite"/>
    </source>
</evidence>
<name>A0A084QAJ8_STAC4</name>
<evidence type="ECO:0000313" key="3">
    <source>
        <dbReference type="EMBL" id="KFA60983.1"/>
    </source>
</evidence>
<keyword evidence="2" id="KW-0732">Signal</keyword>
<sequence>MASFKFLTAVVALATSAILVHAQLFPNEDLILCDCGLGDNKDHPEWSTSRQMNWYQDINWPDSGYSYPDAPDMSVQVPYNDGIYPWIPSGATATMPNGDVWTVYIEDGTPDGFIAGNAVSTKEAGQAYNCWAYRGRPVSAAINKTVSDDAVCWSAFVCNRDNKAPPRPKDMGSHSSSLTTSSAAPTTTYYSGGPPTGQPAPTGGDPVPPTSQPAPTQRPAPTSGEPKPSQVPTGGLFVDAFANPRFITWQDSWADFISNFTWDQKTGRCVEDPILQPGYQIKIECAGIQLDDDSHLTLLLIQALREVGLRSLWFNQNPIIPSNNGTNTTASDKWVIMPEAFSLRVTDLATKKIIGYLGYSTDYDGFITGPCTACETRRFNKDFFNPIIAAMQGTYPYYDRYTVQGQCQPWMVCE</sequence>
<feature type="compositionally biased region" description="Basic and acidic residues" evidence="1">
    <location>
        <begin position="163"/>
        <end position="172"/>
    </location>
</feature>
<dbReference type="AlphaFoldDB" id="A0A084QAJ8"/>
<dbReference type="OrthoDB" id="89086at2759"/>
<dbReference type="Proteomes" id="UP000028524">
    <property type="component" value="Unassembled WGS sequence"/>
</dbReference>
<keyword evidence="4" id="KW-1185">Reference proteome</keyword>